<reference evidence="4 5" key="1">
    <citation type="submission" date="2020-07" db="EMBL/GenBank/DDBJ databases">
        <title>Genomic Encyclopedia of Type Strains, Phase IV (KMG-V): Genome sequencing to study the core and pangenomes of soil and plant-associated prokaryotes.</title>
        <authorList>
            <person name="Whitman W."/>
        </authorList>
    </citation>
    <scope>NUCLEOTIDE SEQUENCE [LARGE SCALE GENOMIC DNA]</scope>
    <source>
        <strain evidence="4 5">SAS40</strain>
    </source>
</reference>
<feature type="domain" description="DUF4142" evidence="3">
    <location>
        <begin position="42"/>
        <end position="177"/>
    </location>
</feature>
<dbReference type="PANTHER" id="PTHR38593">
    <property type="entry name" value="BLR2558 PROTEIN"/>
    <property type="match status" value="1"/>
</dbReference>
<protein>
    <submittedName>
        <fullName evidence="4">Putative outer membrane protein</fullName>
    </submittedName>
</protein>
<gene>
    <name evidence="4" type="ORF">FHW18_003362</name>
</gene>
<evidence type="ECO:0000313" key="5">
    <source>
        <dbReference type="Proteomes" id="UP000542125"/>
    </source>
</evidence>
<name>A0A7Y9LPI9_9BURK</name>
<organism evidence="4 5">
    <name type="scientific">Pigmentiphaga litoralis</name>
    <dbReference type="NCBI Taxonomy" id="516702"/>
    <lineage>
        <taxon>Bacteria</taxon>
        <taxon>Pseudomonadati</taxon>
        <taxon>Pseudomonadota</taxon>
        <taxon>Betaproteobacteria</taxon>
        <taxon>Burkholderiales</taxon>
        <taxon>Alcaligenaceae</taxon>
        <taxon>Pigmentiphaga</taxon>
    </lineage>
</organism>
<dbReference type="Proteomes" id="UP000542125">
    <property type="component" value="Unassembled WGS sequence"/>
</dbReference>
<dbReference type="Pfam" id="PF13628">
    <property type="entry name" value="DUF4142"/>
    <property type="match status" value="1"/>
</dbReference>
<accession>A0A7Y9LPI9</accession>
<sequence>MIFSHSATRISPMRRLTLRVATSAVCLFAPALASTAAELSKADANLLQAAAQFGRFEIEAGQMASARATTDPVREFARTVTRDHLQAETELKALASVRKMSLPTEPSASQKKLLTSLGQKNGKDFDDAYVREAGLAQNREGIAQLEKAQPNAKDPDIRSVIERGLTLMRRHVQLAEAAARPGGQQPTGTRHQGLGEPRNPVPRTTAPDESAPPAERPRQDRERGTAVPTR</sequence>
<feature type="region of interest" description="Disordered" evidence="1">
    <location>
        <begin position="176"/>
        <end position="230"/>
    </location>
</feature>
<dbReference type="InterPro" id="IPR012347">
    <property type="entry name" value="Ferritin-like"/>
</dbReference>
<evidence type="ECO:0000313" key="4">
    <source>
        <dbReference type="EMBL" id="NYE84091.1"/>
    </source>
</evidence>
<keyword evidence="2" id="KW-0732">Signal</keyword>
<dbReference type="AlphaFoldDB" id="A0A7Y9LPI9"/>
<feature type="chain" id="PRO_5031392243" evidence="2">
    <location>
        <begin position="37"/>
        <end position="230"/>
    </location>
</feature>
<dbReference type="PANTHER" id="PTHR38593:SF1">
    <property type="entry name" value="BLR2558 PROTEIN"/>
    <property type="match status" value="1"/>
</dbReference>
<keyword evidence="5" id="KW-1185">Reference proteome</keyword>
<feature type="region of interest" description="Disordered" evidence="1">
    <location>
        <begin position="101"/>
        <end position="121"/>
    </location>
</feature>
<evidence type="ECO:0000256" key="2">
    <source>
        <dbReference type="SAM" id="SignalP"/>
    </source>
</evidence>
<feature type="signal peptide" evidence="2">
    <location>
        <begin position="1"/>
        <end position="36"/>
    </location>
</feature>
<comment type="caution">
    <text evidence="4">The sequence shown here is derived from an EMBL/GenBank/DDBJ whole genome shotgun (WGS) entry which is preliminary data.</text>
</comment>
<dbReference type="InterPro" id="IPR025419">
    <property type="entry name" value="DUF4142"/>
</dbReference>
<evidence type="ECO:0000256" key="1">
    <source>
        <dbReference type="SAM" id="MobiDB-lite"/>
    </source>
</evidence>
<feature type="compositionally biased region" description="Basic and acidic residues" evidence="1">
    <location>
        <begin position="215"/>
        <end position="224"/>
    </location>
</feature>
<dbReference type="RefSeq" id="WP_179587824.1">
    <property type="nucleotide sequence ID" value="NZ_JACBYR010000001.1"/>
</dbReference>
<evidence type="ECO:0000259" key="3">
    <source>
        <dbReference type="Pfam" id="PF13628"/>
    </source>
</evidence>
<proteinExistence type="predicted"/>
<feature type="compositionally biased region" description="Polar residues" evidence="1">
    <location>
        <begin position="104"/>
        <end position="119"/>
    </location>
</feature>
<dbReference type="Gene3D" id="1.20.1260.10">
    <property type="match status" value="1"/>
</dbReference>
<dbReference type="EMBL" id="JACBYR010000001">
    <property type="protein sequence ID" value="NYE84091.1"/>
    <property type="molecule type" value="Genomic_DNA"/>
</dbReference>